<evidence type="ECO:0000256" key="1">
    <source>
        <dbReference type="ARBA" id="ARBA00018672"/>
    </source>
</evidence>
<dbReference type="PRINTS" id="PR00032">
    <property type="entry name" value="HTHARAC"/>
</dbReference>
<evidence type="ECO:0000256" key="2">
    <source>
        <dbReference type="ARBA" id="ARBA00023015"/>
    </source>
</evidence>
<dbReference type="Pfam" id="PF00072">
    <property type="entry name" value="Response_reg"/>
    <property type="match status" value="1"/>
</dbReference>
<evidence type="ECO:0000256" key="4">
    <source>
        <dbReference type="ARBA" id="ARBA00023163"/>
    </source>
</evidence>
<dbReference type="Proteomes" id="UP000247523">
    <property type="component" value="Unassembled WGS sequence"/>
</dbReference>
<reference evidence="9 10" key="1">
    <citation type="submission" date="2018-05" db="EMBL/GenBank/DDBJ databases">
        <title>Genomic Encyclopedia of Type Strains, Phase IV (KMG-IV): sequencing the most valuable type-strain genomes for metagenomic binning, comparative biology and taxonomic classification.</title>
        <authorList>
            <person name="Goeker M."/>
        </authorList>
    </citation>
    <scope>NUCLEOTIDE SEQUENCE [LARGE SCALE GENOMIC DNA]</scope>
    <source>
        <strain evidence="9 10">DSM 28816</strain>
    </source>
</reference>
<organism evidence="9 10">
    <name type="scientific">Lachnotalea glycerini</name>
    <dbReference type="NCBI Taxonomy" id="1763509"/>
    <lineage>
        <taxon>Bacteria</taxon>
        <taxon>Bacillati</taxon>
        <taxon>Bacillota</taxon>
        <taxon>Clostridia</taxon>
        <taxon>Lachnospirales</taxon>
        <taxon>Lachnospiraceae</taxon>
        <taxon>Lachnotalea</taxon>
    </lineage>
</organism>
<dbReference type="GO" id="GO:0043565">
    <property type="term" value="F:sequence-specific DNA binding"/>
    <property type="evidence" value="ECO:0007669"/>
    <property type="project" value="InterPro"/>
</dbReference>
<dbReference type="GO" id="GO:0003700">
    <property type="term" value="F:DNA-binding transcription factor activity"/>
    <property type="evidence" value="ECO:0007669"/>
    <property type="project" value="InterPro"/>
</dbReference>
<evidence type="ECO:0000259" key="7">
    <source>
        <dbReference type="PROSITE" id="PS01124"/>
    </source>
</evidence>
<keyword evidence="6" id="KW-0597">Phosphoprotein</keyword>
<evidence type="ECO:0000259" key="8">
    <source>
        <dbReference type="PROSITE" id="PS50110"/>
    </source>
</evidence>
<proteinExistence type="predicted"/>
<dbReference type="Gene3D" id="3.40.50.2300">
    <property type="match status" value="1"/>
</dbReference>
<dbReference type="CDD" id="cd17536">
    <property type="entry name" value="REC_YesN-like"/>
    <property type="match status" value="1"/>
</dbReference>
<name>A0A318ENU0_9FIRM</name>
<accession>A0A318ENU0</accession>
<evidence type="ECO:0000256" key="6">
    <source>
        <dbReference type="PROSITE-ProRule" id="PRU00169"/>
    </source>
</evidence>
<keyword evidence="2" id="KW-0805">Transcription regulation</keyword>
<keyword evidence="4" id="KW-0804">Transcription</keyword>
<dbReference type="PROSITE" id="PS01124">
    <property type="entry name" value="HTH_ARAC_FAMILY_2"/>
    <property type="match status" value="1"/>
</dbReference>
<feature type="modified residue" description="4-aspartylphosphate" evidence="6">
    <location>
        <position position="59"/>
    </location>
</feature>
<feature type="domain" description="HTH araC/xylS-type" evidence="7">
    <location>
        <begin position="441"/>
        <end position="539"/>
    </location>
</feature>
<gene>
    <name evidence="9" type="ORF">C8E03_10423</name>
</gene>
<dbReference type="InterPro" id="IPR018060">
    <property type="entry name" value="HTH_AraC"/>
</dbReference>
<dbReference type="Gene3D" id="1.10.10.60">
    <property type="entry name" value="Homeodomain-like"/>
    <property type="match status" value="2"/>
</dbReference>
<dbReference type="GO" id="GO:0000160">
    <property type="term" value="P:phosphorelay signal transduction system"/>
    <property type="evidence" value="ECO:0007669"/>
    <property type="project" value="InterPro"/>
</dbReference>
<dbReference type="InterPro" id="IPR011006">
    <property type="entry name" value="CheY-like_superfamily"/>
</dbReference>
<dbReference type="PANTHER" id="PTHR43280:SF2">
    <property type="entry name" value="HTH-TYPE TRANSCRIPTIONAL REGULATOR EXSA"/>
    <property type="match status" value="1"/>
</dbReference>
<evidence type="ECO:0000313" key="9">
    <source>
        <dbReference type="EMBL" id="PXV91016.1"/>
    </source>
</evidence>
<protein>
    <recommendedName>
        <fullName evidence="1">Stage 0 sporulation protein A homolog</fullName>
    </recommendedName>
</protein>
<dbReference type="AlphaFoldDB" id="A0A318ENU0"/>
<dbReference type="InterPro" id="IPR001789">
    <property type="entry name" value="Sig_transdc_resp-reg_receiver"/>
</dbReference>
<dbReference type="InterPro" id="IPR020449">
    <property type="entry name" value="Tscrpt_reg_AraC-type_HTH"/>
</dbReference>
<dbReference type="SMART" id="SM00448">
    <property type="entry name" value="REC"/>
    <property type="match status" value="1"/>
</dbReference>
<dbReference type="EMBL" id="QICS01000004">
    <property type="protein sequence ID" value="PXV91016.1"/>
    <property type="molecule type" value="Genomic_DNA"/>
</dbReference>
<dbReference type="Pfam" id="PF12833">
    <property type="entry name" value="HTH_18"/>
    <property type="match status" value="1"/>
</dbReference>
<comment type="caution">
    <text evidence="9">The sequence shown here is derived from an EMBL/GenBank/DDBJ whole genome shotgun (WGS) entry which is preliminary data.</text>
</comment>
<sequence length="544" mass="63678">MRGKKLSLLIVDDEKSIRYGLKNGIVWSEYGIEVIGIAKDGEEAYKLIQAEPPDIVITDIKMPVCDGLSLIEKTLSQGTTISYIIISGYDDFKYAQKAMKFGVTSYLLKPIKKAVLIEEVTQVCNKIREQNKENQSKTVVTRKIKQGTQAMKQHFLMSLLHSQLRSVLEIERELKVCKSKIKIQNLTNILIFTYEHALEKKELGSLKGDIHLFKSAVCNIMNEILGENVNEIFTDSNDFIVVLLQKPYICVNEDRFLERVCKRIIRIVNDFCRVEMCAGIGNEVSGLLELHESYRSAREYLSYRMYESENTVFDEKILAKRQPPDSFASTRNNTKLIDAIYISDHETILSYTDEFFESLFYIEFPPPNFVRGMCIYLIINVQKELSIYLNEEDSLFKENDYAYINKLSSFQKIKEWIVTLFHIYAEYFSENKNAQKDEVIEKVKNYIDEHIYEKITAENIAEYIHLSDKYFMNYFKEKTNQNFKSYVLNLKMEKAKELIRQGNKTISEIAHMIGYTDYRGFNRIFKKHFGQTPTEFQDKYKQYK</sequence>
<dbReference type="InterPro" id="IPR018062">
    <property type="entry name" value="HTH_AraC-typ_CS"/>
</dbReference>
<dbReference type="RefSeq" id="WP_110290964.1">
    <property type="nucleotide sequence ID" value="NZ_QICS01000004.1"/>
</dbReference>
<evidence type="ECO:0000256" key="3">
    <source>
        <dbReference type="ARBA" id="ARBA00023125"/>
    </source>
</evidence>
<dbReference type="SUPFAM" id="SSF46689">
    <property type="entry name" value="Homeodomain-like"/>
    <property type="match status" value="2"/>
</dbReference>
<dbReference type="InterPro" id="IPR009057">
    <property type="entry name" value="Homeodomain-like_sf"/>
</dbReference>
<dbReference type="PROSITE" id="PS00041">
    <property type="entry name" value="HTH_ARAC_FAMILY_1"/>
    <property type="match status" value="1"/>
</dbReference>
<comment type="function">
    <text evidence="5">May play the central regulatory role in sporulation. It may be an element of the effector pathway responsible for the activation of sporulation genes in response to nutritional stress. Spo0A may act in concert with spo0H (a sigma factor) to control the expression of some genes that are critical to the sporulation process.</text>
</comment>
<evidence type="ECO:0000313" key="10">
    <source>
        <dbReference type="Proteomes" id="UP000247523"/>
    </source>
</evidence>
<dbReference type="PROSITE" id="PS50110">
    <property type="entry name" value="RESPONSE_REGULATORY"/>
    <property type="match status" value="1"/>
</dbReference>
<dbReference type="SMART" id="SM00342">
    <property type="entry name" value="HTH_ARAC"/>
    <property type="match status" value="1"/>
</dbReference>
<dbReference type="SUPFAM" id="SSF52172">
    <property type="entry name" value="CheY-like"/>
    <property type="match status" value="1"/>
</dbReference>
<feature type="domain" description="Response regulatory" evidence="8">
    <location>
        <begin position="7"/>
        <end position="124"/>
    </location>
</feature>
<evidence type="ECO:0000256" key="5">
    <source>
        <dbReference type="ARBA" id="ARBA00024867"/>
    </source>
</evidence>
<keyword evidence="3" id="KW-0238">DNA-binding</keyword>
<dbReference type="PANTHER" id="PTHR43280">
    <property type="entry name" value="ARAC-FAMILY TRANSCRIPTIONAL REGULATOR"/>
    <property type="match status" value="1"/>
</dbReference>